<keyword evidence="2 4" id="KW-0456">Lyase</keyword>
<dbReference type="RefSeq" id="WP_072063945.1">
    <property type="nucleotide sequence ID" value="NZ_CVRY01000004.1"/>
</dbReference>
<dbReference type="PRINTS" id="PR00146">
    <property type="entry name" value="DHPICSNTHASE"/>
</dbReference>
<evidence type="ECO:0000256" key="5">
    <source>
        <dbReference type="PIRSR" id="PIRSR001365-1"/>
    </source>
</evidence>
<evidence type="ECO:0000256" key="4">
    <source>
        <dbReference type="PIRNR" id="PIRNR001365"/>
    </source>
</evidence>
<dbReference type="PROSITE" id="PS00666">
    <property type="entry name" value="DHDPS_2"/>
    <property type="match status" value="1"/>
</dbReference>
<dbReference type="SUPFAM" id="SSF51569">
    <property type="entry name" value="Aldolase"/>
    <property type="match status" value="1"/>
</dbReference>
<comment type="similarity">
    <text evidence="1 4">Belongs to the DapA family.</text>
</comment>
<dbReference type="EMBL" id="CVRY01000004">
    <property type="protein sequence ID" value="CRL62588.1"/>
    <property type="molecule type" value="Genomic_DNA"/>
</dbReference>
<name>A0A0G4Q9Q7_9GAMM</name>
<evidence type="ECO:0000313" key="8">
    <source>
        <dbReference type="Proteomes" id="UP000183920"/>
    </source>
</evidence>
<dbReference type="Pfam" id="PF00701">
    <property type="entry name" value="DHDPS"/>
    <property type="match status" value="1"/>
</dbReference>
<protein>
    <submittedName>
        <fullName evidence="7">4-hydroxy-tetrahydrodipicolinate synthase</fullName>
    </submittedName>
</protein>
<dbReference type="CDD" id="cd00408">
    <property type="entry name" value="DHDPS-like"/>
    <property type="match status" value="1"/>
</dbReference>
<reference evidence="8" key="1">
    <citation type="submission" date="2015-06" db="EMBL/GenBank/DDBJ databases">
        <authorList>
            <person name="Urmite Genomes"/>
        </authorList>
    </citation>
    <scope>NUCLEOTIDE SEQUENCE [LARGE SCALE GENOMIC DNA]</scope>
    <source>
        <strain evidence="8">CSUR P1867</strain>
    </source>
</reference>
<dbReference type="AlphaFoldDB" id="A0A0G4Q9Q7"/>
<feature type="active site" description="Schiff-base intermediate with substrate" evidence="5">
    <location>
        <position position="166"/>
    </location>
</feature>
<organism evidence="7 8">
    <name type="scientific">Proteus penneri</name>
    <dbReference type="NCBI Taxonomy" id="102862"/>
    <lineage>
        <taxon>Bacteria</taxon>
        <taxon>Pseudomonadati</taxon>
        <taxon>Pseudomonadota</taxon>
        <taxon>Gammaproteobacteria</taxon>
        <taxon>Enterobacterales</taxon>
        <taxon>Morganellaceae</taxon>
        <taxon>Proteus</taxon>
    </lineage>
</organism>
<evidence type="ECO:0000256" key="2">
    <source>
        <dbReference type="ARBA" id="ARBA00023239"/>
    </source>
</evidence>
<feature type="active site" description="Proton donor/acceptor" evidence="5">
    <location>
        <position position="137"/>
    </location>
</feature>
<evidence type="ECO:0000256" key="6">
    <source>
        <dbReference type="PIRSR" id="PIRSR001365-2"/>
    </source>
</evidence>
<dbReference type="Proteomes" id="UP000183920">
    <property type="component" value="Unassembled WGS sequence"/>
</dbReference>
<gene>
    <name evidence="7" type="primary">dapA_1</name>
    <name evidence="7" type="ORF">BN1804_02026</name>
</gene>
<dbReference type="InterPro" id="IPR013785">
    <property type="entry name" value="Aldolase_TIM"/>
</dbReference>
<proteinExistence type="inferred from homology"/>
<dbReference type="PANTHER" id="PTHR12128">
    <property type="entry name" value="DIHYDRODIPICOLINATE SYNTHASE"/>
    <property type="match status" value="1"/>
</dbReference>
<dbReference type="PIRSF" id="PIRSF001365">
    <property type="entry name" value="DHDPS"/>
    <property type="match status" value="1"/>
</dbReference>
<sequence length="303" mass="33207">MKKLFGVTVAMVTPFDSKDQVDIKALSALTEMLVTKGVDCLYPCGTTGEMLRLSALERKNVAKTVVETANRRLPVFIHVGAMTLNETIELAKHAVDIGADGIGVVTPQFFGATERELENYFVTVANSVPDNFPVYLYNIPQCAANNIKPELAAKVQQQCKNVIGIKYSFADNNTTLSYLAVAEGFSVLHGYDKLFLGLLDAGCDGTVSGCACVFPEPFVNMYKAYITGNYREAKQWQQFCVKFSDALKSGANMAIFKSALTMRGLDGGHMRLPQLDLLPEENQKLKENLTQLCKDAGITFSLN</sequence>
<dbReference type="Gene3D" id="3.20.20.70">
    <property type="entry name" value="Aldolase class I"/>
    <property type="match status" value="1"/>
</dbReference>
<feature type="binding site" evidence="6">
    <location>
        <position position="47"/>
    </location>
    <ligand>
        <name>pyruvate</name>
        <dbReference type="ChEBI" id="CHEBI:15361"/>
    </ligand>
</feature>
<dbReference type="GO" id="GO:0008840">
    <property type="term" value="F:4-hydroxy-tetrahydrodipicolinate synthase activity"/>
    <property type="evidence" value="ECO:0007669"/>
    <property type="project" value="TreeGrafter"/>
</dbReference>
<evidence type="ECO:0000256" key="3">
    <source>
        <dbReference type="ARBA" id="ARBA00023270"/>
    </source>
</evidence>
<evidence type="ECO:0000313" key="7">
    <source>
        <dbReference type="EMBL" id="CRL62588.1"/>
    </source>
</evidence>
<feature type="binding site" evidence="6">
    <location>
        <position position="207"/>
    </location>
    <ligand>
        <name>pyruvate</name>
        <dbReference type="ChEBI" id="CHEBI:15361"/>
    </ligand>
</feature>
<evidence type="ECO:0000256" key="1">
    <source>
        <dbReference type="ARBA" id="ARBA00007592"/>
    </source>
</evidence>
<accession>A0A0G4Q9Q7</accession>
<dbReference type="GO" id="GO:0044281">
    <property type="term" value="P:small molecule metabolic process"/>
    <property type="evidence" value="ECO:0007669"/>
    <property type="project" value="UniProtKB-ARBA"/>
</dbReference>
<keyword evidence="3" id="KW-0704">Schiff base</keyword>
<dbReference type="SMART" id="SM01130">
    <property type="entry name" value="DHDPS"/>
    <property type="match status" value="1"/>
</dbReference>
<dbReference type="InterPro" id="IPR002220">
    <property type="entry name" value="DapA-like"/>
</dbReference>
<dbReference type="PANTHER" id="PTHR12128:SF66">
    <property type="entry name" value="4-HYDROXY-2-OXOGLUTARATE ALDOLASE, MITOCHONDRIAL"/>
    <property type="match status" value="1"/>
</dbReference>
<dbReference type="InterPro" id="IPR020625">
    <property type="entry name" value="Schiff_base-form_aldolases_AS"/>
</dbReference>